<protein>
    <submittedName>
        <fullName evidence="5">AraC-type DNA-binding protein</fullName>
    </submittedName>
</protein>
<dbReference type="SUPFAM" id="SSF46689">
    <property type="entry name" value="Homeodomain-like"/>
    <property type="match status" value="1"/>
</dbReference>
<accession>A0A1I6QSZ1</accession>
<evidence type="ECO:0000313" key="6">
    <source>
        <dbReference type="Proteomes" id="UP000199392"/>
    </source>
</evidence>
<keyword evidence="2 5" id="KW-0238">DNA-binding</keyword>
<dbReference type="STRING" id="311180.SAMN04488050_102299"/>
<dbReference type="AlphaFoldDB" id="A0A1I6QSZ1"/>
<organism evidence="5 6">
    <name type="scientific">Alloyangia pacifica</name>
    <dbReference type="NCBI Taxonomy" id="311180"/>
    <lineage>
        <taxon>Bacteria</taxon>
        <taxon>Pseudomonadati</taxon>
        <taxon>Pseudomonadota</taxon>
        <taxon>Alphaproteobacteria</taxon>
        <taxon>Rhodobacterales</taxon>
        <taxon>Roseobacteraceae</taxon>
        <taxon>Alloyangia</taxon>
    </lineage>
</organism>
<dbReference type="SMART" id="SM00342">
    <property type="entry name" value="HTH_ARAC"/>
    <property type="match status" value="1"/>
</dbReference>
<dbReference type="GO" id="GO:0000976">
    <property type="term" value="F:transcription cis-regulatory region binding"/>
    <property type="evidence" value="ECO:0007669"/>
    <property type="project" value="TreeGrafter"/>
</dbReference>
<dbReference type="InterPro" id="IPR032687">
    <property type="entry name" value="AraC-type_N"/>
</dbReference>
<dbReference type="InterPro" id="IPR009057">
    <property type="entry name" value="Homeodomain-like_sf"/>
</dbReference>
<dbReference type="PROSITE" id="PS01124">
    <property type="entry name" value="HTH_ARAC_FAMILY_2"/>
    <property type="match status" value="1"/>
</dbReference>
<dbReference type="Gene3D" id="1.10.10.60">
    <property type="entry name" value="Homeodomain-like"/>
    <property type="match status" value="1"/>
</dbReference>
<dbReference type="Proteomes" id="UP000199392">
    <property type="component" value="Unassembled WGS sequence"/>
</dbReference>
<sequence length="343" mass="37624">MNIPRRLLDDRPFVRATALAPVLRHFEERDEDLTGILQAEGIAPGALRDPYEELSLPAYLRIFEAAARAAHDPVLGARLGRSITPADLGPTGLLLAQSATLRLGITRFLGALAALQSATEMIFSDAADENGWLGISYQIRGAAKTSGAQDAEFSLSSLCQLLRQSFDRHWSPAEIQFTHAPSRRPDLLERLFGAPVRFEQSANMLLFGAEGLDTPRRTEDAGLIAVIERHVADLVRAQDPEMSVADRVQMVVSRNLGRAPVDLPHIAGALGMAPRSLQRHLAQEGTSLRALVQAERRQIAEQQLARPGTRLKSVAATLGYSDETVFWRAWRSWTGEAPSRSRS</sequence>
<dbReference type="PANTHER" id="PTHR47894">
    <property type="entry name" value="HTH-TYPE TRANSCRIPTIONAL REGULATOR GADX"/>
    <property type="match status" value="1"/>
</dbReference>
<keyword evidence="3" id="KW-0804">Transcription</keyword>
<gene>
    <name evidence="5" type="ORF">SAMN04488050_102299</name>
</gene>
<dbReference type="RefSeq" id="WP_092419676.1">
    <property type="nucleotide sequence ID" value="NZ_FNCL01000001.1"/>
</dbReference>
<evidence type="ECO:0000259" key="4">
    <source>
        <dbReference type="PROSITE" id="PS01124"/>
    </source>
</evidence>
<evidence type="ECO:0000313" key="5">
    <source>
        <dbReference type="EMBL" id="SFS55452.1"/>
    </source>
</evidence>
<proteinExistence type="predicted"/>
<dbReference type="GO" id="GO:0005829">
    <property type="term" value="C:cytosol"/>
    <property type="evidence" value="ECO:0007669"/>
    <property type="project" value="TreeGrafter"/>
</dbReference>
<keyword evidence="6" id="KW-1185">Reference proteome</keyword>
<evidence type="ECO:0000256" key="3">
    <source>
        <dbReference type="ARBA" id="ARBA00023163"/>
    </source>
</evidence>
<dbReference type="OrthoDB" id="9805730at2"/>
<evidence type="ECO:0000256" key="2">
    <source>
        <dbReference type="ARBA" id="ARBA00023125"/>
    </source>
</evidence>
<dbReference type="PANTHER" id="PTHR47894:SF4">
    <property type="entry name" value="HTH-TYPE TRANSCRIPTIONAL REGULATOR GADX"/>
    <property type="match status" value="1"/>
</dbReference>
<name>A0A1I6QSZ1_9RHOB</name>
<dbReference type="Pfam" id="PF12833">
    <property type="entry name" value="HTH_18"/>
    <property type="match status" value="1"/>
</dbReference>
<dbReference type="InterPro" id="IPR018060">
    <property type="entry name" value="HTH_AraC"/>
</dbReference>
<reference evidence="6" key="1">
    <citation type="submission" date="2016-10" db="EMBL/GenBank/DDBJ databases">
        <authorList>
            <person name="Varghese N."/>
            <person name="Submissions S."/>
        </authorList>
    </citation>
    <scope>NUCLEOTIDE SEQUENCE [LARGE SCALE GENOMIC DNA]</scope>
    <source>
        <strain evidence="6">DSM 26894</strain>
    </source>
</reference>
<feature type="domain" description="HTH araC/xylS-type" evidence="4">
    <location>
        <begin position="246"/>
        <end position="343"/>
    </location>
</feature>
<evidence type="ECO:0000256" key="1">
    <source>
        <dbReference type="ARBA" id="ARBA00023015"/>
    </source>
</evidence>
<keyword evidence="1" id="KW-0805">Transcription regulation</keyword>
<dbReference type="GO" id="GO:0003700">
    <property type="term" value="F:DNA-binding transcription factor activity"/>
    <property type="evidence" value="ECO:0007669"/>
    <property type="project" value="InterPro"/>
</dbReference>
<dbReference type="EMBL" id="FOZW01000002">
    <property type="protein sequence ID" value="SFS55452.1"/>
    <property type="molecule type" value="Genomic_DNA"/>
</dbReference>
<dbReference type="Pfam" id="PF12625">
    <property type="entry name" value="Arabinose_bd"/>
    <property type="match status" value="1"/>
</dbReference>